<gene>
    <name evidence="1" type="ORF">APZ42_008886</name>
</gene>
<dbReference type="Proteomes" id="UP000076858">
    <property type="component" value="Unassembled WGS sequence"/>
</dbReference>
<reference evidence="1 2" key="1">
    <citation type="submission" date="2016-03" db="EMBL/GenBank/DDBJ databases">
        <title>EvidentialGene: Evidence-directed Construction of Genes on Genomes.</title>
        <authorList>
            <person name="Gilbert D.G."/>
            <person name="Choi J.-H."/>
            <person name="Mockaitis K."/>
            <person name="Colbourne J."/>
            <person name="Pfrender M."/>
        </authorList>
    </citation>
    <scope>NUCLEOTIDE SEQUENCE [LARGE SCALE GENOMIC DNA]</scope>
    <source>
        <strain evidence="1 2">Xinb3</strain>
        <tissue evidence="1">Complete organism</tissue>
    </source>
</reference>
<comment type="caution">
    <text evidence="1">The sequence shown here is derived from an EMBL/GenBank/DDBJ whole genome shotgun (WGS) entry which is preliminary data.</text>
</comment>
<sequence>MTEPTPNMENKPVTTEATIDAGKLLNILFPRV</sequence>
<proteinExistence type="predicted"/>
<accession>A0A164ECI1</accession>
<name>A0A164ECI1_9CRUS</name>
<evidence type="ECO:0000313" key="2">
    <source>
        <dbReference type="Proteomes" id="UP000076858"/>
    </source>
</evidence>
<dbReference type="AlphaFoldDB" id="A0A164ECI1"/>
<organism evidence="1 2">
    <name type="scientific">Daphnia magna</name>
    <dbReference type="NCBI Taxonomy" id="35525"/>
    <lineage>
        <taxon>Eukaryota</taxon>
        <taxon>Metazoa</taxon>
        <taxon>Ecdysozoa</taxon>
        <taxon>Arthropoda</taxon>
        <taxon>Crustacea</taxon>
        <taxon>Branchiopoda</taxon>
        <taxon>Diplostraca</taxon>
        <taxon>Cladocera</taxon>
        <taxon>Anomopoda</taxon>
        <taxon>Daphniidae</taxon>
        <taxon>Daphnia</taxon>
    </lineage>
</organism>
<dbReference type="EMBL" id="LRGB01024147">
    <property type="protein sequence ID" value="KZR96653.1"/>
    <property type="molecule type" value="Genomic_DNA"/>
</dbReference>
<protein>
    <submittedName>
        <fullName evidence="1">Uncharacterized protein</fullName>
    </submittedName>
</protein>
<evidence type="ECO:0000313" key="1">
    <source>
        <dbReference type="EMBL" id="KZR96653.1"/>
    </source>
</evidence>
<keyword evidence="2" id="KW-1185">Reference proteome</keyword>